<comment type="caution">
    <text evidence="2">The sequence shown here is derived from an EMBL/GenBank/DDBJ whole genome shotgun (WGS) entry which is preliminary data.</text>
</comment>
<dbReference type="Proteomes" id="UP001164929">
    <property type="component" value="Chromosome 8"/>
</dbReference>
<accession>A0AAD6MLY6</accession>
<reference evidence="2" key="1">
    <citation type="journal article" date="2023" name="Mol. Ecol. Resour.">
        <title>Chromosome-level genome assembly of a triploid poplar Populus alba 'Berolinensis'.</title>
        <authorList>
            <person name="Chen S."/>
            <person name="Yu Y."/>
            <person name="Wang X."/>
            <person name="Wang S."/>
            <person name="Zhang T."/>
            <person name="Zhou Y."/>
            <person name="He R."/>
            <person name="Meng N."/>
            <person name="Wang Y."/>
            <person name="Liu W."/>
            <person name="Liu Z."/>
            <person name="Liu J."/>
            <person name="Guo Q."/>
            <person name="Huang H."/>
            <person name="Sederoff R.R."/>
            <person name="Wang G."/>
            <person name="Qu G."/>
            <person name="Chen S."/>
        </authorList>
    </citation>
    <scope>NUCLEOTIDE SEQUENCE</scope>
    <source>
        <strain evidence="2">SC-2020</strain>
    </source>
</reference>
<gene>
    <name evidence="2" type="ORF">NC653_021049</name>
</gene>
<evidence type="ECO:0000313" key="2">
    <source>
        <dbReference type="EMBL" id="KAJ6987993.1"/>
    </source>
</evidence>
<dbReference type="AlphaFoldDB" id="A0AAD6MLY6"/>
<organism evidence="2 3">
    <name type="scientific">Populus alba x Populus x berolinensis</name>
    <dbReference type="NCBI Taxonomy" id="444605"/>
    <lineage>
        <taxon>Eukaryota</taxon>
        <taxon>Viridiplantae</taxon>
        <taxon>Streptophyta</taxon>
        <taxon>Embryophyta</taxon>
        <taxon>Tracheophyta</taxon>
        <taxon>Spermatophyta</taxon>
        <taxon>Magnoliopsida</taxon>
        <taxon>eudicotyledons</taxon>
        <taxon>Gunneridae</taxon>
        <taxon>Pentapetalae</taxon>
        <taxon>rosids</taxon>
        <taxon>fabids</taxon>
        <taxon>Malpighiales</taxon>
        <taxon>Salicaceae</taxon>
        <taxon>Saliceae</taxon>
        <taxon>Populus</taxon>
    </lineage>
</organism>
<proteinExistence type="predicted"/>
<evidence type="ECO:0000256" key="1">
    <source>
        <dbReference type="SAM" id="MobiDB-lite"/>
    </source>
</evidence>
<dbReference type="EMBL" id="JAQIZT010000008">
    <property type="protein sequence ID" value="KAJ6987993.1"/>
    <property type="molecule type" value="Genomic_DNA"/>
</dbReference>
<feature type="region of interest" description="Disordered" evidence="1">
    <location>
        <begin position="1"/>
        <end position="34"/>
    </location>
</feature>
<name>A0AAD6MLY6_9ROSI</name>
<feature type="compositionally biased region" description="Polar residues" evidence="1">
    <location>
        <begin position="1"/>
        <end position="14"/>
    </location>
</feature>
<keyword evidence="3" id="KW-1185">Reference proteome</keyword>
<sequence length="34" mass="3887">MFNQQGNETTSSELTVELHSRTSLQKPRTLTTNH</sequence>
<evidence type="ECO:0000313" key="3">
    <source>
        <dbReference type="Proteomes" id="UP001164929"/>
    </source>
</evidence>
<feature type="compositionally biased region" description="Polar residues" evidence="1">
    <location>
        <begin position="21"/>
        <end position="34"/>
    </location>
</feature>
<protein>
    <submittedName>
        <fullName evidence="2">Uncharacterized protein</fullName>
    </submittedName>
</protein>